<evidence type="ECO:0000256" key="1">
    <source>
        <dbReference type="SAM" id="MobiDB-lite"/>
    </source>
</evidence>
<feature type="non-terminal residue" evidence="2">
    <location>
        <position position="1"/>
    </location>
</feature>
<dbReference type="Gene3D" id="3.90.75.20">
    <property type="match status" value="1"/>
</dbReference>
<proteinExistence type="predicted"/>
<dbReference type="SUPFAM" id="SSF54060">
    <property type="entry name" value="His-Me finger endonucleases"/>
    <property type="match status" value="1"/>
</dbReference>
<dbReference type="AlphaFoldDB" id="A0A9N9D6W2"/>
<comment type="caution">
    <text evidence="2">The sequence shown here is derived from an EMBL/GenBank/DDBJ whole genome shotgun (WGS) entry which is preliminary data.</text>
</comment>
<organism evidence="2 3">
    <name type="scientific">Diversispora eburnea</name>
    <dbReference type="NCBI Taxonomy" id="1213867"/>
    <lineage>
        <taxon>Eukaryota</taxon>
        <taxon>Fungi</taxon>
        <taxon>Fungi incertae sedis</taxon>
        <taxon>Mucoromycota</taxon>
        <taxon>Glomeromycotina</taxon>
        <taxon>Glomeromycetes</taxon>
        <taxon>Diversisporales</taxon>
        <taxon>Diversisporaceae</taxon>
        <taxon>Diversispora</taxon>
    </lineage>
</organism>
<accession>A0A9N9D6W2</accession>
<dbReference type="EMBL" id="CAJVPK010003214">
    <property type="protein sequence ID" value="CAG8624564.1"/>
    <property type="molecule type" value="Genomic_DNA"/>
</dbReference>
<keyword evidence="3" id="KW-1185">Reference proteome</keyword>
<dbReference type="Proteomes" id="UP000789706">
    <property type="component" value="Unassembled WGS sequence"/>
</dbReference>
<protein>
    <submittedName>
        <fullName evidence="2">5566_t:CDS:1</fullName>
    </submittedName>
</protein>
<gene>
    <name evidence="2" type="ORF">DEBURN_LOCUS10510</name>
</gene>
<reference evidence="2" key="1">
    <citation type="submission" date="2021-06" db="EMBL/GenBank/DDBJ databases">
        <authorList>
            <person name="Kallberg Y."/>
            <person name="Tangrot J."/>
            <person name="Rosling A."/>
        </authorList>
    </citation>
    <scope>NUCLEOTIDE SEQUENCE</scope>
    <source>
        <strain evidence="2">AZ414A</strain>
    </source>
</reference>
<sequence length="103" mass="11474">MALGNSTKTVFRSNTSGVYGTAPTEPKTLRAYKERSLHKGYLRISIVNKIYSVHHLVALAFCLKGEGKECVNHIDENSTNNKASNLEFCTIQENNIYAIRLGL</sequence>
<dbReference type="OrthoDB" id="447635at2759"/>
<dbReference type="InterPro" id="IPR044925">
    <property type="entry name" value="His-Me_finger_sf"/>
</dbReference>
<evidence type="ECO:0000313" key="2">
    <source>
        <dbReference type="EMBL" id="CAG8624564.1"/>
    </source>
</evidence>
<evidence type="ECO:0000313" key="3">
    <source>
        <dbReference type="Proteomes" id="UP000789706"/>
    </source>
</evidence>
<feature type="compositionally biased region" description="Polar residues" evidence="1">
    <location>
        <begin position="1"/>
        <end position="18"/>
    </location>
</feature>
<feature type="region of interest" description="Disordered" evidence="1">
    <location>
        <begin position="1"/>
        <end position="24"/>
    </location>
</feature>
<name>A0A9N9D6W2_9GLOM</name>